<feature type="non-terminal residue" evidence="6">
    <location>
        <position position="181"/>
    </location>
</feature>
<dbReference type="EMBL" id="UINC01175299">
    <property type="protein sequence ID" value="SVD81849.1"/>
    <property type="molecule type" value="Genomic_DNA"/>
</dbReference>
<comment type="subcellular location">
    <subcellularLocation>
        <location evidence="1">Membrane</location>
        <topology evidence="1">Multi-pass membrane protein</topology>
    </subcellularLocation>
</comment>
<feature type="transmembrane region" description="Helical" evidence="5">
    <location>
        <begin position="98"/>
        <end position="114"/>
    </location>
</feature>
<feature type="transmembrane region" description="Helical" evidence="5">
    <location>
        <begin position="129"/>
        <end position="150"/>
    </location>
</feature>
<dbReference type="AlphaFoldDB" id="A0A382YFT7"/>
<evidence type="ECO:0000256" key="4">
    <source>
        <dbReference type="ARBA" id="ARBA00023136"/>
    </source>
</evidence>
<evidence type="ECO:0000256" key="3">
    <source>
        <dbReference type="ARBA" id="ARBA00022989"/>
    </source>
</evidence>
<feature type="transmembrane region" description="Helical" evidence="5">
    <location>
        <begin position="6"/>
        <end position="27"/>
    </location>
</feature>
<evidence type="ECO:0000256" key="2">
    <source>
        <dbReference type="ARBA" id="ARBA00022692"/>
    </source>
</evidence>
<dbReference type="GO" id="GO:0016020">
    <property type="term" value="C:membrane"/>
    <property type="evidence" value="ECO:0007669"/>
    <property type="project" value="UniProtKB-SubCell"/>
</dbReference>
<accession>A0A382YFT7</accession>
<evidence type="ECO:0000256" key="1">
    <source>
        <dbReference type="ARBA" id="ARBA00004141"/>
    </source>
</evidence>
<sequence length="181" mass="20323">MDFYYLLIVIVLFGSIQSVVGLGLLLFGTPMLLILGYAYIEALWILLPASCSLSLFQIFENYKLIQSKKEVYFFTIPALLFSLILIIKLDYLFDIKRIVGVFLLSIAILRLTNLSDKWAEPLITKGKNLMYLLIGFVHGLSNLGGAPLAVLTSSIYKDNKRVSSNIAFVYFVLAISQLIVL</sequence>
<reference evidence="6" key="1">
    <citation type="submission" date="2018-05" db="EMBL/GenBank/DDBJ databases">
        <authorList>
            <person name="Lanie J.A."/>
            <person name="Ng W.-L."/>
            <person name="Kazmierczak K.M."/>
            <person name="Andrzejewski T.M."/>
            <person name="Davidsen T.M."/>
            <person name="Wayne K.J."/>
            <person name="Tettelin H."/>
            <person name="Glass J.I."/>
            <person name="Rusch D."/>
            <person name="Podicherti R."/>
            <person name="Tsui H.-C.T."/>
            <person name="Winkler M.E."/>
        </authorList>
    </citation>
    <scope>NUCLEOTIDE SEQUENCE</scope>
</reference>
<protein>
    <submittedName>
        <fullName evidence="6">Uncharacterized protein</fullName>
    </submittedName>
</protein>
<feature type="transmembrane region" description="Helical" evidence="5">
    <location>
        <begin position="162"/>
        <end position="180"/>
    </location>
</feature>
<feature type="transmembrane region" description="Helical" evidence="5">
    <location>
        <begin position="34"/>
        <end position="59"/>
    </location>
</feature>
<dbReference type="InterPro" id="IPR002781">
    <property type="entry name" value="TM_pro_TauE-like"/>
</dbReference>
<name>A0A382YFT7_9ZZZZ</name>
<proteinExistence type="predicted"/>
<keyword evidence="4 5" id="KW-0472">Membrane</keyword>
<feature type="transmembrane region" description="Helical" evidence="5">
    <location>
        <begin position="71"/>
        <end position="91"/>
    </location>
</feature>
<keyword evidence="2 5" id="KW-0812">Transmembrane</keyword>
<dbReference type="Pfam" id="PF01925">
    <property type="entry name" value="TauE"/>
    <property type="match status" value="1"/>
</dbReference>
<evidence type="ECO:0000256" key="5">
    <source>
        <dbReference type="SAM" id="Phobius"/>
    </source>
</evidence>
<keyword evidence="3 5" id="KW-1133">Transmembrane helix</keyword>
<organism evidence="6">
    <name type="scientific">marine metagenome</name>
    <dbReference type="NCBI Taxonomy" id="408172"/>
    <lineage>
        <taxon>unclassified sequences</taxon>
        <taxon>metagenomes</taxon>
        <taxon>ecological metagenomes</taxon>
    </lineage>
</organism>
<evidence type="ECO:0000313" key="6">
    <source>
        <dbReference type="EMBL" id="SVD81849.1"/>
    </source>
</evidence>
<gene>
    <name evidence="6" type="ORF">METZ01_LOCUS434703</name>
</gene>